<evidence type="ECO:0000313" key="2">
    <source>
        <dbReference type="EMBL" id="ORI98731.1"/>
    </source>
</evidence>
<dbReference type="Gene3D" id="3.20.20.150">
    <property type="entry name" value="Divalent-metal-dependent TIM barrel enzymes"/>
    <property type="match status" value="1"/>
</dbReference>
<dbReference type="SUPFAM" id="SSF51658">
    <property type="entry name" value="Xylose isomerase-like"/>
    <property type="match status" value="1"/>
</dbReference>
<dbReference type="GO" id="GO:0016853">
    <property type="term" value="F:isomerase activity"/>
    <property type="evidence" value="ECO:0007669"/>
    <property type="project" value="UniProtKB-KW"/>
</dbReference>
<dbReference type="eggNOG" id="COG1082">
    <property type="taxonomic scope" value="Bacteria"/>
</dbReference>
<dbReference type="InterPro" id="IPR036237">
    <property type="entry name" value="Xyl_isomerase-like_sf"/>
</dbReference>
<dbReference type="Proteomes" id="UP000192288">
    <property type="component" value="Unassembled WGS sequence"/>
</dbReference>
<dbReference type="EMBL" id="MPLS01000001">
    <property type="protein sequence ID" value="ORI98731.1"/>
    <property type="molecule type" value="Genomic_DNA"/>
</dbReference>
<keyword evidence="2" id="KW-0413">Isomerase</keyword>
<proteinExistence type="predicted"/>
<sequence>MKKSQIVLNHLVFAKDHDNGMQQLDMLKKVVALGVQSAELRREYFDDIAAETPAIADYAKAHQLRLFYSVPDEVFVNHRVNPKLEQYYDEAAQLGVSVIKFNTGDFDTLLPEDIQRLNALLNRGIETNIENDQTQVSGKIDAIKAFMTAAKAAKLDIGYVYDMGNWRYVGEDEVVAAKALTPYVRYIHVKDDKGSGDNLVTVPLNDGDINWQAILTILPQDVPVAVEYPTASEQVIIDGVQALEAYN</sequence>
<dbReference type="STRING" id="33968.BMS77_03015"/>
<comment type="caution">
    <text evidence="2">The sequence shown here is derived from an EMBL/GenBank/DDBJ whole genome shotgun (WGS) entry which is preliminary data.</text>
</comment>
<dbReference type="InterPro" id="IPR013022">
    <property type="entry name" value="Xyl_isomerase-like_TIM-brl"/>
</dbReference>
<dbReference type="RefSeq" id="WP_080519046.1">
    <property type="nucleotide sequence ID" value="NZ_MPLS01000001.1"/>
</dbReference>
<protein>
    <submittedName>
        <fullName evidence="2">Sugar phosphate isomerase</fullName>
    </submittedName>
</protein>
<organism evidence="2 3">
    <name type="scientific">Leuconostoc pseudomesenteroides</name>
    <dbReference type="NCBI Taxonomy" id="33968"/>
    <lineage>
        <taxon>Bacteria</taxon>
        <taxon>Bacillati</taxon>
        <taxon>Bacillota</taxon>
        <taxon>Bacilli</taxon>
        <taxon>Lactobacillales</taxon>
        <taxon>Lactobacillaceae</taxon>
        <taxon>Leuconostoc</taxon>
    </lineage>
</organism>
<accession>A0A1X0VGB8</accession>
<gene>
    <name evidence="2" type="ORF">BMR96_00310</name>
</gene>
<reference evidence="2 3" key="1">
    <citation type="journal article" date="2017" name="Front. Microbiol.">
        <title>Genomic Characterization of Dairy Associated Leuconostoc Species and Diversity of Leuconostocs in Undefined Mixed Mesophilic Starter Cultures.</title>
        <authorList>
            <person name="Frantzen C.A."/>
            <person name="Kot W."/>
            <person name="Pedersen T.B."/>
            <person name="Ardo Y.M."/>
            <person name="Broadbent J.R."/>
            <person name="Neve H."/>
            <person name="Hansen L.H."/>
            <person name="Dal Bello F."/>
            <person name="Ostlie H.M."/>
            <person name="Kleppen H.P."/>
            <person name="Vogensen F.K."/>
            <person name="Holo H."/>
        </authorList>
    </citation>
    <scope>NUCLEOTIDE SEQUENCE [LARGE SCALE GENOMIC DNA]</scope>
    <source>
        <strain evidence="2 3">LMGCF08</strain>
    </source>
</reference>
<evidence type="ECO:0000259" key="1">
    <source>
        <dbReference type="Pfam" id="PF01261"/>
    </source>
</evidence>
<feature type="domain" description="Xylose isomerase-like TIM barrel" evidence="1">
    <location>
        <begin position="28"/>
        <end position="244"/>
    </location>
</feature>
<dbReference type="Pfam" id="PF01261">
    <property type="entry name" value="AP_endonuc_2"/>
    <property type="match status" value="1"/>
</dbReference>
<name>A0A1X0VGB8_LEUPS</name>
<evidence type="ECO:0000313" key="3">
    <source>
        <dbReference type="Proteomes" id="UP000192288"/>
    </source>
</evidence>
<dbReference type="AlphaFoldDB" id="A0A1X0VGB8"/>